<organism evidence="2 3">
    <name type="scientific">Rotaria socialis</name>
    <dbReference type="NCBI Taxonomy" id="392032"/>
    <lineage>
        <taxon>Eukaryota</taxon>
        <taxon>Metazoa</taxon>
        <taxon>Spiralia</taxon>
        <taxon>Gnathifera</taxon>
        <taxon>Rotifera</taxon>
        <taxon>Eurotatoria</taxon>
        <taxon>Bdelloidea</taxon>
        <taxon>Philodinida</taxon>
        <taxon>Philodinidae</taxon>
        <taxon>Rotaria</taxon>
    </lineage>
</organism>
<name>A0A821XZD2_9BILA</name>
<dbReference type="PROSITE" id="PS51412">
    <property type="entry name" value="MACPF_2"/>
    <property type="match status" value="1"/>
</dbReference>
<protein>
    <recommendedName>
        <fullName evidence="1">MACPF domain-containing protein</fullName>
    </recommendedName>
</protein>
<feature type="domain" description="MACPF" evidence="1">
    <location>
        <begin position="1"/>
        <end position="104"/>
    </location>
</feature>
<dbReference type="EMBL" id="CAJOBS010014076">
    <property type="protein sequence ID" value="CAF4953391.1"/>
    <property type="molecule type" value="Genomic_DNA"/>
</dbReference>
<dbReference type="Proteomes" id="UP000663838">
    <property type="component" value="Unassembled WGS sequence"/>
</dbReference>
<accession>A0A821XZD2</accession>
<comment type="caution">
    <text evidence="2">The sequence shown here is derived from an EMBL/GenBank/DDBJ whole genome shotgun (WGS) entry which is preliminary data.</text>
</comment>
<dbReference type="AlphaFoldDB" id="A0A821XZD2"/>
<reference evidence="2" key="1">
    <citation type="submission" date="2021-02" db="EMBL/GenBank/DDBJ databases">
        <authorList>
            <person name="Nowell W R."/>
        </authorList>
    </citation>
    <scope>NUCLEOTIDE SEQUENCE</scope>
</reference>
<gene>
    <name evidence="2" type="ORF">TOA249_LOCUS33973</name>
</gene>
<evidence type="ECO:0000313" key="3">
    <source>
        <dbReference type="Proteomes" id="UP000663838"/>
    </source>
</evidence>
<evidence type="ECO:0000313" key="2">
    <source>
        <dbReference type="EMBL" id="CAF4953391.1"/>
    </source>
</evidence>
<dbReference type="Pfam" id="PF01823">
    <property type="entry name" value="MACPF"/>
    <property type="match status" value="1"/>
</dbReference>
<dbReference type="InterPro" id="IPR020864">
    <property type="entry name" value="MACPF"/>
</dbReference>
<feature type="non-terminal residue" evidence="2">
    <location>
        <position position="104"/>
    </location>
</feature>
<sequence length="104" mass="11950">IEKLPAIYNETLYDDFLQNWGTHIVQQALVGGMREQQVLFKDCVFSFNGAITSDNLNEYLRRDILSQTLGNSFYADRRKINVDHIVGGDPTEKNETRWLQTLAA</sequence>
<evidence type="ECO:0000259" key="1">
    <source>
        <dbReference type="PROSITE" id="PS51412"/>
    </source>
</evidence>
<proteinExistence type="predicted"/>
<feature type="non-terminal residue" evidence="2">
    <location>
        <position position="1"/>
    </location>
</feature>